<evidence type="ECO:0000313" key="3">
    <source>
        <dbReference type="EMBL" id="KAL2282648.1"/>
    </source>
</evidence>
<keyword evidence="2" id="KW-0812">Transmembrane</keyword>
<gene>
    <name evidence="3" type="ORF">FJTKL_10493</name>
</gene>
<evidence type="ECO:0008006" key="5">
    <source>
        <dbReference type="Google" id="ProtNLM"/>
    </source>
</evidence>
<dbReference type="PANTHER" id="PTHR35519:SF2">
    <property type="entry name" value="PH DOMAIN PROTEIN"/>
    <property type="match status" value="1"/>
</dbReference>
<feature type="region of interest" description="Disordered" evidence="1">
    <location>
        <begin position="324"/>
        <end position="362"/>
    </location>
</feature>
<keyword evidence="4" id="KW-1185">Reference proteome</keyword>
<dbReference type="EMBL" id="JBAWTH010000048">
    <property type="protein sequence ID" value="KAL2282648.1"/>
    <property type="molecule type" value="Genomic_DNA"/>
</dbReference>
<feature type="transmembrane region" description="Helical" evidence="2">
    <location>
        <begin position="236"/>
        <end position="261"/>
    </location>
</feature>
<feature type="compositionally biased region" description="Basic residues" evidence="1">
    <location>
        <begin position="353"/>
        <end position="362"/>
    </location>
</feature>
<comment type="caution">
    <text evidence="3">The sequence shown here is derived from an EMBL/GenBank/DDBJ whole genome shotgun (WGS) entry which is preliminary data.</text>
</comment>
<name>A0ABR4EJN4_9PEZI</name>
<protein>
    <recommendedName>
        <fullName evidence="5">Ph domain-containing protein</fullName>
    </recommendedName>
</protein>
<accession>A0ABR4EJN4</accession>
<dbReference type="PANTHER" id="PTHR35519">
    <property type="entry name" value="MEMBRANE PROTEINS"/>
    <property type="match status" value="1"/>
</dbReference>
<evidence type="ECO:0000256" key="1">
    <source>
        <dbReference type="SAM" id="MobiDB-lite"/>
    </source>
</evidence>
<reference evidence="3 4" key="1">
    <citation type="submission" date="2024-03" db="EMBL/GenBank/DDBJ databases">
        <title>A high-quality draft genome sequence of Diaporthe vaccinii, a causative agent of upright dieback and viscid rot disease in cranberry plants.</title>
        <authorList>
            <person name="Sarrasin M."/>
            <person name="Lang B.F."/>
            <person name="Burger G."/>
        </authorList>
    </citation>
    <scope>NUCLEOTIDE SEQUENCE [LARGE SCALE GENOMIC DNA]</scope>
    <source>
        <strain evidence="3 4">IS7</strain>
    </source>
</reference>
<evidence type="ECO:0000256" key="2">
    <source>
        <dbReference type="SAM" id="Phobius"/>
    </source>
</evidence>
<dbReference type="Pfam" id="PF13430">
    <property type="entry name" value="DUF4112"/>
    <property type="match status" value="1"/>
</dbReference>
<organism evidence="3 4">
    <name type="scientific">Diaporthe vaccinii</name>
    <dbReference type="NCBI Taxonomy" id="105482"/>
    <lineage>
        <taxon>Eukaryota</taxon>
        <taxon>Fungi</taxon>
        <taxon>Dikarya</taxon>
        <taxon>Ascomycota</taxon>
        <taxon>Pezizomycotina</taxon>
        <taxon>Sordariomycetes</taxon>
        <taxon>Sordariomycetidae</taxon>
        <taxon>Diaporthales</taxon>
        <taxon>Diaporthaceae</taxon>
        <taxon>Diaporthe</taxon>
        <taxon>Diaporthe eres species complex</taxon>
    </lineage>
</organism>
<evidence type="ECO:0000313" key="4">
    <source>
        <dbReference type="Proteomes" id="UP001600888"/>
    </source>
</evidence>
<keyword evidence="2" id="KW-0472">Membrane</keyword>
<dbReference type="Proteomes" id="UP001600888">
    <property type="component" value="Unassembled WGS sequence"/>
</dbReference>
<proteinExistence type="predicted"/>
<keyword evidence="2" id="KW-1133">Transmembrane helix</keyword>
<dbReference type="InterPro" id="IPR025187">
    <property type="entry name" value="DUF4112"/>
</dbReference>
<sequence>MRCVAVDLSVEPSLPPSRTSALLHQHRLFTSSVPCSKSVLRQACDCPPTPCFAAKGCLLILISHSHQPADQPTIRPSRLTQKSVSTLGILFLKSQAVEGQGCSLSHLPSHFLQYSLSSIVPHRHCNPSCTGLRIAQHDFQNCRAAKQAAGDTLANFAKNFDSEDPFYYHDSPQAQGETSEKKKKGRKFKNYKNGLMGSKMYQAPGVSAHDNNILASVRRRSWHLDMSLFHWCGFRFGWSVIIGLVPVLGDIVDCLLAWWIIRKANKIEGGLPSSLKSRMYLNVAADFLIGLVPLLGDIADALYKANSRNTWLLEDYLVKKAAAEQNPQQLRHTDDPEQGLAAARPSAPQPPKPTKKMKGTRR</sequence>